<evidence type="ECO:0000313" key="2">
    <source>
        <dbReference type="Proteomes" id="UP000039865"/>
    </source>
</evidence>
<organism evidence="1 2">
    <name type="scientific">Stylonychia lemnae</name>
    <name type="common">Ciliate</name>
    <dbReference type="NCBI Taxonomy" id="5949"/>
    <lineage>
        <taxon>Eukaryota</taxon>
        <taxon>Sar</taxon>
        <taxon>Alveolata</taxon>
        <taxon>Ciliophora</taxon>
        <taxon>Intramacronucleata</taxon>
        <taxon>Spirotrichea</taxon>
        <taxon>Stichotrichia</taxon>
        <taxon>Sporadotrichida</taxon>
        <taxon>Oxytrichidae</taxon>
        <taxon>Stylonychinae</taxon>
        <taxon>Stylonychia</taxon>
    </lineage>
</organism>
<gene>
    <name evidence="1" type="primary">Contig469.g513</name>
    <name evidence="1" type="ORF">STYLEM_2231</name>
</gene>
<dbReference type="EMBL" id="CCKQ01002169">
    <property type="protein sequence ID" value="CDW73255.1"/>
    <property type="molecule type" value="Genomic_DNA"/>
</dbReference>
<dbReference type="InParanoid" id="A0A077ZVD1"/>
<accession>A0A077ZVD1</accession>
<protein>
    <submittedName>
        <fullName evidence="1">Uncharacterized protein</fullName>
    </submittedName>
</protein>
<dbReference type="Proteomes" id="UP000039865">
    <property type="component" value="Unassembled WGS sequence"/>
</dbReference>
<keyword evidence="2" id="KW-1185">Reference proteome</keyword>
<dbReference type="AlphaFoldDB" id="A0A077ZVD1"/>
<reference evidence="1 2" key="1">
    <citation type="submission" date="2014-06" db="EMBL/GenBank/DDBJ databases">
        <authorList>
            <person name="Swart Estienne"/>
        </authorList>
    </citation>
    <scope>NUCLEOTIDE SEQUENCE [LARGE SCALE GENOMIC DNA]</scope>
    <source>
        <strain evidence="1 2">130c</strain>
    </source>
</reference>
<name>A0A077ZVD1_STYLE</name>
<evidence type="ECO:0000313" key="1">
    <source>
        <dbReference type="EMBL" id="CDW73255.1"/>
    </source>
</evidence>
<sequence length="80" mass="9459">MSLKEIIDEVLIETLTLNQLKPNHFLIQNKDQTLYREIKKMAQSFKQRFDETEEMKMKRKELSSFILNYGSGEALSGRFS</sequence>
<proteinExistence type="predicted"/>